<protein>
    <submittedName>
        <fullName evidence="2">FRG domain-containing protein</fullName>
    </submittedName>
</protein>
<name>A0ABV9H1B6_9BURK</name>
<feature type="domain" description="FRG" evidence="1">
    <location>
        <begin position="28"/>
        <end position="122"/>
    </location>
</feature>
<comment type="caution">
    <text evidence="2">The sequence shown here is derived from an EMBL/GenBank/DDBJ whole genome shotgun (WGS) entry which is preliminary data.</text>
</comment>
<dbReference type="Proteomes" id="UP001595967">
    <property type="component" value="Unassembled WGS sequence"/>
</dbReference>
<gene>
    <name evidence="2" type="ORF">ACFO3A_13990</name>
</gene>
<keyword evidence="3" id="KW-1185">Reference proteome</keyword>
<dbReference type="RefSeq" id="WP_377727546.1">
    <property type="nucleotide sequence ID" value="NZ_JBHSEW010000014.1"/>
</dbReference>
<dbReference type="EMBL" id="JBHSEW010000014">
    <property type="protein sequence ID" value="MFC4623310.1"/>
    <property type="molecule type" value="Genomic_DNA"/>
</dbReference>
<dbReference type="InterPro" id="IPR014966">
    <property type="entry name" value="FRG-dom"/>
</dbReference>
<proteinExistence type="predicted"/>
<reference evidence="3" key="1">
    <citation type="journal article" date="2019" name="Int. J. Syst. Evol. Microbiol.">
        <title>The Global Catalogue of Microorganisms (GCM) 10K type strain sequencing project: providing services to taxonomists for standard genome sequencing and annotation.</title>
        <authorList>
            <consortium name="The Broad Institute Genomics Platform"/>
            <consortium name="The Broad Institute Genome Sequencing Center for Infectious Disease"/>
            <person name="Wu L."/>
            <person name="Ma J."/>
        </authorList>
    </citation>
    <scope>NUCLEOTIDE SEQUENCE [LARGE SCALE GENOMIC DNA]</scope>
    <source>
        <strain evidence="3">JCM 11650</strain>
    </source>
</reference>
<dbReference type="Pfam" id="PF08867">
    <property type="entry name" value="FRG"/>
    <property type="match status" value="1"/>
</dbReference>
<evidence type="ECO:0000313" key="2">
    <source>
        <dbReference type="EMBL" id="MFC4623310.1"/>
    </source>
</evidence>
<dbReference type="SMART" id="SM00901">
    <property type="entry name" value="FRG"/>
    <property type="match status" value="1"/>
</dbReference>
<organism evidence="2 3">
    <name type="scientific">Comamonas nitrativorans</name>
    <dbReference type="NCBI Taxonomy" id="108437"/>
    <lineage>
        <taxon>Bacteria</taxon>
        <taxon>Pseudomonadati</taxon>
        <taxon>Pseudomonadota</taxon>
        <taxon>Betaproteobacteria</taxon>
        <taxon>Burkholderiales</taxon>
        <taxon>Comamonadaceae</taxon>
        <taxon>Comamonas</taxon>
    </lineage>
</organism>
<evidence type="ECO:0000313" key="3">
    <source>
        <dbReference type="Proteomes" id="UP001595967"/>
    </source>
</evidence>
<sequence length="292" mass="33239">MNADDGLISYLSIVYELREARVDRMDSDAGPYCYRGQADMTWKVRPSIMRDFKPDAESQILSELLVEAPGEFGSDKSMLDKLVRAQHYSAPTRLVDVSLNPLVALYFACNDDSVEGVDGVVHVLDFKKSREKFADSDVISVICNMSRLSQREREEIKEKYKEFGGSGYAWSEDQKKDFRSLPAVKRLMQFVRAEKPYFLDVLEPLDLRKYFFVYPAKNNKRIIAQSGAFVVSGLLEYLGLDRSKGLGVDRIIVPAGVKRDVLSQLDALNINSRSLFPEIEFAAKHIRQNWTV</sequence>
<evidence type="ECO:0000259" key="1">
    <source>
        <dbReference type="SMART" id="SM00901"/>
    </source>
</evidence>
<accession>A0ABV9H1B6</accession>